<protein>
    <recommendedName>
        <fullName evidence="3">CRISPR-associated protein, GSU0054</fullName>
    </recommendedName>
</protein>
<gene>
    <name evidence="1" type="ordered locus">Dret_1625</name>
</gene>
<dbReference type="NCBIfam" id="TIGR02165">
    <property type="entry name" value="cas5_6_GSU0054"/>
    <property type="match status" value="1"/>
</dbReference>
<evidence type="ECO:0000313" key="1">
    <source>
        <dbReference type="EMBL" id="ACV68909.1"/>
    </source>
</evidence>
<sequence>MLALEFSFPAGRYHANPWGRNVNEGEAEWPPSPYRLARTLIDIQKRRFPDWSQSRIEAVLVAISGKPFYTLPPATTAHIRSFMSSNQKDASKKQKIFDSFVALGREEILYIAFDHKLDAQTRSDLTALVAEINYLGRSESWVSVGLKDLPEVAEWDCLPSDVAPEDPQYEIEKLACVLPKGDYQALPVSERVSWFDALCLSTQDLLKQGWSTPPALAWVDYARKRSKLNQSSLEETRARTQRDYRHIKYAVHSKVRPHVRETILFAERVRAKLMGIHRKTQGDDPEKVSAKFSGKNLDGLPLENHKHAFFLPLDEDNDGRIDHLLITADEPFDSTELMALDRLRSIWQPHGKPDASLILTSVQKNARPKHAKTWISVTPFVTARHFRKGRGTYWGWLTGEIKRECRFHFLPQPQEVNWIQWTMNGPQPIRWMEFTRGKREERPFRGHGCILRFDSPVPGPFALGARGHFGLGLFQPLE</sequence>
<dbReference type="Proteomes" id="UP000001052">
    <property type="component" value="Chromosome"/>
</dbReference>
<name>C8X3B2_DESRD</name>
<dbReference type="RefSeq" id="WP_015752052.1">
    <property type="nucleotide sequence ID" value="NC_013223.1"/>
</dbReference>
<dbReference type="AlphaFoldDB" id="C8X3B2"/>
<evidence type="ECO:0000313" key="2">
    <source>
        <dbReference type="Proteomes" id="UP000001052"/>
    </source>
</evidence>
<dbReference type="KEGG" id="drt:Dret_1625"/>
<dbReference type="OrthoDB" id="9787885at2"/>
<proteinExistence type="predicted"/>
<dbReference type="STRING" id="485915.Dret_1625"/>
<keyword evidence="2" id="KW-1185">Reference proteome</keyword>
<dbReference type="InterPro" id="IPR019089">
    <property type="entry name" value="Cas_GSU0054"/>
</dbReference>
<organism evidence="1 2">
    <name type="scientific">Desulfohalobium retbaense (strain ATCC 49708 / DSM 5692 / JCM 16813 / HR100)</name>
    <dbReference type="NCBI Taxonomy" id="485915"/>
    <lineage>
        <taxon>Bacteria</taxon>
        <taxon>Pseudomonadati</taxon>
        <taxon>Thermodesulfobacteriota</taxon>
        <taxon>Desulfovibrionia</taxon>
        <taxon>Desulfovibrionales</taxon>
        <taxon>Desulfohalobiaceae</taxon>
        <taxon>Desulfohalobium</taxon>
    </lineage>
</organism>
<reference evidence="1 2" key="2">
    <citation type="journal article" date="2010" name="Stand. Genomic Sci.">
        <title>Complete genome sequence of Desulfohalobium retbaense type strain (HR(100)).</title>
        <authorList>
            <person name="Spring S."/>
            <person name="Nolan M."/>
            <person name="Lapidus A."/>
            <person name="Glavina Del Rio T."/>
            <person name="Copeland A."/>
            <person name="Tice H."/>
            <person name="Cheng J.F."/>
            <person name="Lucas S."/>
            <person name="Land M."/>
            <person name="Chen F."/>
            <person name="Bruce D."/>
            <person name="Goodwin L."/>
            <person name="Pitluck S."/>
            <person name="Ivanova N."/>
            <person name="Mavromatis K."/>
            <person name="Mikhailova N."/>
            <person name="Pati A."/>
            <person name="Chen A."/>
            <person name="Palaniappan K."/>
            <person name="Hauser L."/>
            <person name="Chang Y.J."/>
            <person name="Jeffries C.D."/>
            <person name="Munk C."/>
            <person name="Kiss H."/>
            <person name="Chain P."/>
            <person name="Han C."/>
            <person name="Brettin T."/>
            <person name="Detter J.C."/>
            <person name="Schuler E."/>
            <person name="Goker M."/>
            <person name="Rohde M."/>
            <person name="Bristow J."/>
            <person name="Eisen J.A."/>
            <person name="Markowitz V."/>
            <person name="Hugenholtz P."/>
            <person name="Kyrpides N.C."/>
            <person name="Klenk H.P."/>
        </authorList>
    </citation>
    <scope>NUCLEOTIDE SEQUENCE [LARGE SCALE GENOMIC DNA]</scope>
    <source>
        <strain evidence="1 2">DSM 5692</strain>
    </source>
</reference>
<accession>C8X3B2</accession>
<dbReference type="eggNOG" id="ENOG502ZAU8">
    <property type="taxonomic scope" value="Bacteria"/>
</dbReference>
<dbReference type="HOGENOM" id="CLU_570773_0_0_7"/>
<reference evidence="2" key="1">
    <citation type="submission" date="2009-09" db="EMBL/GenBank/DDBJ databases">
        <title>The complete chromosome of Desulfohalobium retbaense DSM 5692.</title>
        <authorList>
            <consortium name="US DOE Joint Genome Institute (JGI-PGF)"/>
            <person name="Lucas S."/>
            <person name="Copeland A."/>
            <person name="Lapidus A."/>
            <person name="Glavina del Rio T."/>
            <person name="Dalin E."/>
            <person name="Tice H."/>
            <person name="Bruce D."/>
            <person name="Goodwin L."/>
            <person name="Pitluck S."/>
            <person name="Kyrpides N."/>
            <person name="Mavromatis K."/>
            <person name="Ivanova N."/>
            <person name="Mikhailova N."/>
            <person name="Munk A.C."/>
            <person name="Brettin T."/>
            <person name="Detter J.C."/>
            <person name="Han C."/>
            <person name="Tapia R."/>
            <person name="Larimer F."/>
            <person name="Land M."/>
            <person name="Hauser L."/>
            <person name="Markowitz V."/>
            <person name="Cheng J.-F."/>
            <person name="Hugenholtz P."/>
            <person name="Woyke T."/>
            <person name="Wu D."/>
            <person name="Spring S."/>
            <person name="Klenk H.-P."/>
            <person name="Eisen J.A."/>
        </authorList>
    </citation>
    <scope>NUCLEOTIDE SEQUENCE [LARGE SCALE GENOMIC DNA]</scope>
    <source>
        <strain evidence="2">DSM 5692</strain>
    </source>
</reference>
<dbReference type="EMBL" id="CP001734">
    <property type="protein sequence ID" value="ACV68909.1"/>
    <property type="molecule type" value="Genomic_DNA"/>
</dbReference>
<evidence type="ECO:0008006" key="3">
    <source>
        <dbReference type="Google" id="ProtNLM"/>
    </source>
</evidence>